<name>A0A8I3VXN0_CALJA</name>
<evidence type="ECO:0000313" key="1">
    <source>
        <dbReference type="Ensembl" id="ENSCJAP00000081719.1"/>
    </source>
</evidence>
<evidence type="ECO:0000313" key="2">
    <source>
        <dbReference type="Proteomes" id="UP000008225"/>
    </source>
</evidence>
<reference evidence="1 2" key="1">
    <citation type="submission" date="2009-03" db="EMBL/GenBank/DDBJ databases">
        <authorList>
            <person name="Warren W."/>
            <person name="Ye L."/>
            <person name="Minx P."/>
            <person name="Worley K."/>
            <person name="Gibbs R."/>
            <person name="Wilson R.K."/>
        </authorList>
    </citation>
    <scope>NUCLEOTIDE SEQUENCE [LARGE SCALE GENOMIC DNA]</scope>
</reference>
<organism evidence="1 2">
    <name type="scientific">Callithrix jacchus</name>
    <name type="common">White-tufted-ear marmoset</name>
    <name type="synonym">Simia Jacchus</name>
    <dbReference type="NCBI Taxonomy" id="9483"/>
    <lineage>
        <taxon>Eukaryota</taxon>
        <taxon>Metazoa</taxon>
        <taxon>Chordata</taxon>
        <taxon>Craniata</taxon>
        <taxon>Vertebrata</taxon>
        <taxon>Euteleostomi</taxon>
        <taxon>Mammalia</taxon>
        <taxon>Eutheria</taxon>
        <taxon>Euarchontoglires</taxon>
        <taxon>Primates</taxon>
        <taxon>Haplorrhini</taxon>
        <taxon>Platyrrhini</taxon>
        <taxon>Cebidae</taxon>
        <taxon>Callitrichinae</taxon>
        <taxon>Callithrix</taxon>
        <taxon>Callithrix</taxon>
    </lineage>
</organism>
<proteinExistence type="predicted"/>
<dbReference type="AlphaFoldDB" id="A0A8I3VXN0"/>
<dbReference type="PANTHER" id="PTHR12138:SF162">
    <property type="entry name" value="CHROMOSOME UNDETERMINED SCAFFOLD_275, WHOLE GENOME SHOTGUN SEQUENCE"/>
    <property type="match status" value="1"/>
</dbReference>
<dbReference type="PANTHER" id="PTHR12138">
    <property type="entry name" value="PRIMATE-EXPANDED PROTEIN FAMILY"/>
    <property type="match status" value="1"/>
</dbReference>
<reference evidence="1" key="2">
    <citation type="submission" date="2025-08" db="UniProtKB">
        <authorList>
            <consortium name="Ensembl"/>
        </authorList>
    </citation>
    <scope>IDENTIFICATION</scope>
</reference>
<dbReference type="GeneTree" id="ENSGT01120000271815"/>
<dbReference type="Ensembl" id="ENSCJAT00000118073.1">
    <property type="protein sequence ID" value="ENSCJAP00000081719.1"/>
    <property type="gene ID" value="ENSCJAG00000076753.1"/>
</dbReference>
<accession>A0A8I3VXN0</accession>
<dbReference type="PRINTS" id="PR02045">
    <property type="entry name" value="F138DOMAIN"/>
</dbReference>
<dbReference type="Proteomes" id="UP000008225">
    <property type="component" value="Chromosome 5"/>
</dbReference>
<protein>
    <submittedName>
        <fullName evidence="1">Uncharacterized protein</fullName>
    </submittedName>
</protein>
<sequence length="115" mass="12602">DWVSLCHPGWSAVAGYLGSLQPLPSGFKRSSCLSLLSSWITGTRQHTWLIFVFLVETGFHCVGQAGLKLLTSSDVFILASQNAGITGMSHHTWPRPTFNGLSSICHSPLSLFFFF</sequence>
<keyword evidence="2" id="KW-1185">Reference proteome</keyword>
<reference evidence="1" key="3">
    <citation type="submission" date="2025-09" db="UniProtKB">
        <authorList>
            <consortium name="Ensembl"/>
        </authorList>
    </citation>
    <scope>IDENTIFICATION</scope>
</reference>